<dbReference type="OrthoDB" id="9766750at2"/>
<reference evidence="2 5" key="1">
    <citation type="submission" date="2016-10" db="EMBL/GenBank/DDBJ databases">
        <authorList>
            <person name="de Groot N.N."/>
        </authorList>
    </citation>
    <scope>NUCLEOTIDE SEQUENCE [LARGE SCALE GENOMIC DNA]</scope>
    <source>
        <strain evidence="5">BP1-145</strain>
        <strain evidence="2">BP1-148</strain>
    </source>
</reference>
<dbReference type="EMBL" id="FNCQ01000001">
    <property type="protein sequence ID" value="SDG13499.1"/>
    <property type="molecule type" value="Genomic_DNA"/>
</dbReference>
<gene>
    <name evidence="3" type="ORF">SAMN04487900_10877</name>
    <name evidence="2" type="ORF">SAMN04487901_10174</name>
</gene>
<evidence type="ECO:0000256" key="1">
    <source>
        <dbReference type="SAM" id="SignalP"/>
    </source>
</evidence>
<dbReference type="RefSeq" id="WP_143005735.1">
    <property type="nucleotide sequence ID" value="NZ_FNCQ01000001.1"/>
</dbReference>
<dbReference type="SUPFAM" id="SSF47781">
    <property type="entry name" value="RuvA domain 2-like"/>
    <property type="match status" value="1"/>
</dbReference>
<dbReference type="EMBL" id="FNIW01000008">
    <property type="protein sequence ID" value="SDO04950.1"/>
    <property type="molecule type" value="Genomic_DNA"/>
</dbReference>
<keyword evidence="1" id="KW-0732">Signal</keyword>
<name>A0A1H0GDM1_9BACT</name>
<sequence>MKQCCLVILMIWSITVSAQQERTWEDVWQETMTPEDMEDMDEAWEDYHGYLQQLADHPIDLNHTSREDLEQLPFLSFQQVMDIIEYLDRYGPMRSLNELKMIGSLDYQQIALLPFFTYVGEVAREQPHFPSFHNIMKYGKHTVMATGHVPFYERKGDRNGYLGYRYRHSLRYEFHYSSYVKAGIIGAQDAGEPFLANQNSMGYDTYSYYLQLKKLGILENAVVGKYKMGAGMGLILNTSFKLGKLTTLQNMGRQPNTLRAHGSRSEADYFQGAAAVVRLCKPLTLTTFVSSRPIDATLNDDGSAKTLITSGYHRSKDEMKKKYNTHLSAYGGSISYRLNGLHFGANAVYSTIDRTLRPKTSETYRRYYPQGDNFLNASVDYGYLHYRFSINGETAINKDGALATVNALTFRSSGDLSLIAIQRFYSYRYNGLYAHGFGNTTRTQNESGLYLGITCAPLTHLVLQGYIDYAYSPWPRYQVSQDSHTWDMLLQGTWQWLDWTVQARHRTRLQQKDGSDKNSLIPCNEHRTRLSITYSSEAGWTSKTQADYVYSVYKEMSQGWMISQQTGYQQDTWQACLSLGYFDTDSYAARIYLYERQLQHEFTFPSFYGNGLRLSLYAHVSLNDHLRLATRLGYTNYFDRSSIGTSLQEIAQSHTTDLDIQLRWKF</sequence>
<dbReference type="STRING" id="645274.SAMN04487901_10174"/>
<accession>A0A1G7RTJ5</accession>
<feature type="signal peptide" evidence="1">
    <location>
        <begin position="1"/>
        <end position="18"/>
    </location>
</feature>
<evidence type="ECO:0000313" key="4">
    <source>
        <dbReference type="Proteomes" id="UP000198779"/>
    </source>
</evidence>
<accession>A0A1H0GDM1</accession>
<evidence type="ECO:0000313" key="5">
    <source>
        <dbReference type="Proteomes" id="UP000199134"/>
    </source>
</evidence>
<organism evidence="3 5">
    <name type="scientific">Prevotella communis</name>
    <dbReference type="NCBI Taxonomy" id="2913614"/>
    <lineage>
        <taxon>Bacteria</taxon>
        <taxon>Pseudomonadati</taxon>
        <taxon>Bacteroidota</taxon>
        <taxon>Bacteroidia</taxon>
        <taxon>Bacteroidales</taxon>
        <taxon>Prevotellaceae</taxon>
        <taxon>Prevotella</taxon>
    </lineage>
</organism>
<proteinExistence type="predicted"/>
<feature type="chain" id="PRO_5041120581" evidence="1">
    <location>
        <begin position="19"/>
        <end position="666"/>
    </location>
</feature>
<evidence type="ECO:0000313" key="2">
    <source>
        <dbReference type="EMBL" id="SDG13499.1"/>
    </source>
</evidence>
<keyword evidence="4" id="KW-1185">Reference proteome</keyword>
<dbReference type="Proteomes" id="UP000199134">
    <property type="component" value="Unassembled WGS sequence"/>
</dbReference>
<dbReference type="Proteomes" id="UP000198779">
    <property type="component" value="Unassembled WGS sequence"/>
</dbReference>
<dbReference type="InterPro" id="IPR010994">
    <property type="entry name" value="RuvA_2-like"/>
</dbReference>
<evidence type="ECO:0000313" key="3">
    <source>
        <dbReference type="EMBL" id="SDO04950.1"/>
    </source>
</evidence>
<reference evidence="3 4" key="2">
    <citation type="submission" date="2016-10" db="EMBL/GenBank/DDBJ databases">
        <authorList>
            <person name="Varghese N."/>
            <person name="Submissions S."/>
        </authorList>
    </citation>
    <scope>NUCLEOTIDE SEQUENCE</scope>
    <source>
        <strain evidence="3">BP1-145</strain>
        <strain evidence="4">BP1-148</strain>
    </source>
</reference>
<dbReference type="AlphaFoldDB" id="A0A1H0GDM1"/>
<protein>
    <submittedName>
        <fullName evidence="3">Helix-hairpin-helix motif-containing protein</fullName>
    </submittedName>
</protein>